<evidence type="ECO:0000313" key="3">
    <source>
        <dbReference type="Proteomes" id="UP001219525"/>
    </source>
</evidence>
<name>A0AAD6V040_9AGAR</name>
<feature type="compositionally biased region" description="Basic and acidic residues" evidence="1">
    <location>
        <begin position="311"/>
        <end position="322"/>
    </location>
</feature>
<evidence type="ECO:0000256" key="1">
    <source>
        <dbReference type="SAM" id="MobiDB-lite"/>
    </source>
</evidence>
<sequence>MRAAPLPGDPGLDEIWYNYGGDAPKDVDNGRRVEGGNFGLRSRDSNGGPPSEIKENTVGVEQKIIEESISMQRHRRRNTLRMKPFVAIMNQVLVQSMIRPFEIISVLNVSNENEWCDRRGTASAPEAQTKNVGAQFPAQNSEGIRRLIADIQGSLAPMDGSQNILKVRIYGIYTLFIVDISTIGDRYPEEGKTADGPESEKTVATWQMFYGQQQVCQEQQQRTWKLQNQNPDIYNAYGSERAQRGEDTATKHVKQAKRERPNTYLVRDKHQDQLQHPLNNQGWGGQLRKLGYGLEKARGKTGDLRFGLKSKPPERPRKAESRRQKRQIQKT</sequence>
<comment type="caution">
    <text evidence="2">The sequence shown here is derived from an EMBL/GenBank/DDBJ whole genome shotgun (WGS) entry which is preliminary data.</text>
</comment>
<organism evidence="2 3">
    <name type="scientific">Mycena pura</name>
    <dbReference type="NCBI Taxonomy" id="153505"/>
    <lineage>
        <taxon>Eukaryota</taxon>
        <taxon>Fungi</taxon>
        <taxon>Dikarya</taxon>
        <taxon>Basidiomycota</taxon>
        <taxon>Agaricomycotina</taxon>
        <taxon>Agaricomycetes</taxon>
        <taxon>Agaricomycetidae</taxon>
        <taxon>Agaricales</taxon>
        <taxon>Marasmiineae</taxon>
        <taxon>Mycenaceae</taxon>
        <taxon>Mycena</taxon>
    </lineage>
</organism>
<feature type="region of interest" description="Disordered" evidence="1">
    <location>
        <begin position="35"/>
        <end position="54"/>
    </location>
</feature>
<proteinExistence type="predicted"/>
<evidence type="ECO:0000313" key="2">
    <source>
        <dbReference type="EMBL" id="KAJ7196410.1"/>
    </source>
</evidence>
<gene>
    <name evidence="2" type="ORF">GGX14DRAFT_673310</name>
</gene>
<reference evidence="2" key="1">
    <citation type="submission" date="2023-03" db="EMBL/GenBank/DDBJ databases">
        <title>Massive genome expansion in bonnet fungi (Mycena s.s.) driven by repeated elements and novel gene families across ecological guilds.</title>
        <authorList>
            <consortium name="Lawrence Berkeley National Laboratory"/>
            <person name="Harder C.B."/>
            <person name="Miyauchi S."/>
            <person name="Viragh M."/>
            <person name="Kuo A."/>
            <person name="Thoen E."/>
            <person name="Andreopoulos B."/>
            <person name="Lu D."/>
            <person name="Skrede I."/>
            <person name="Drula E."/>
            <person name="Henrissat B."/>
            <person name="Morin E."/>
            <person name="Kohler A."/>
            <person name="Barry K."/>
            <person name="LaButti K."/>
            <person name="Morin E."/>
            <person name="Salamov A."/>
            <person name="Lipzen A."/>
            <person name="Mereny Z."/>
            <person name="Hegedus B."/>
            <person name="Baldrian P."/>
            <person name="Stursova M."/>
            <person name="Weitz H."/>
            <person name="Taylor A."/>
            <person name="Grigoriev I.V."/>
            <person name="Nagy L.G."/>
            <person name="Martin F."/>
            <person name="Kauserud H."/>
        </authorList>
    </citation>
    <scope>NUCLEOTIDE SEQUENCE</scope>
    <source>
        <strain evidence="2">9144</strain>
    </source>
</reference>
<dbReference type="AlphaFoldDB" id="A0AAD6V040"/>
<feature type="non-terminal residue" evidence="2">
    <location>
        <position position="331"/>
    </location>
</feature>
<feature type="region of interest" description="Disordered" evidence="1">
    <location>
        <begin position="296"/>
        <end position="331"/>
    </location>
</feature>
<keyword evidence="3" id="KW-1185">Reference proteome</keyword>
<dbReference type="Proteomes" id="UP001219525">
    <property type="component" value="Unassembled WGS sequence"/>
</dbReference>
<accession>A0AAD6V040</accession>
<dbReference type="EMBL" id="JARJCW010000084">
    <property type="protein sequence ID" value="KAJ7196410.1"/>
    <property type="molecule type" value="Genomic_DNA"/>
</dbReference>
<protein>
    <submittedName>
        <fullName evidence="2">Uncharacterized protein</fullName>
    </submittedName>
</protein>